<proteinExistence type="predicted"/>
<protein>
    <submittedName>
        <fullName evidence="2">Uncharacterized protein</fullName>
    </submittedName>
</protein>
<name>J9EQB5_WUCBA</name>
<evidence type="ECO:0000256" key="1">
    <source>
        <dbReference type="SAM" id="SignalP"/>
    </source>
</evidence>
<evidence type="ECO:0000313" key="2">
    <source>
        <dbReference type="EMBL" id="EJW77469.1"/>
    </source>
</evidence>
<organism evidence="2 3">
    <name type="scientific">Wuchereria bancrofti</name>
    <dbReference type="NCBI Taxonomy" id="6293"/>
    <lineage>
        <taxon>Eukaryota</taxon>
        <taxon>Metazoa</taxon>
        <taxon>Ecdysozoa</taxon>
        <taxon>Nematoda</taxon>
        <taxon>Chromadorea</taxon>
        <taxon>Rhabditida</taxon>
        <taxon>Spirurina</taxon>
        <taxon>Spiruromorpha</taxon>
        <taxon>Filarioidea</taxon>
        <taxon>Onchocercidae</taxon>
        <taxon>Wuchereria</taxon>
    </lineage>
</organism>
<feature type="chain" id="PRO_5003823550" evidence="1">
    <location>
        <begin position="20"/>
        <end position="118"/>
    </location>
</feature>
<sequence length="118" mass="13770">MRSLWLFIILSAFPKTIHSAASKKSVITSLHAKWSQTSFIAEARSEINAFKVKRVDRRADISFCYVDFKNLRMLAISSSLLFLYIAICSEFMAQKVTLYFGRTWMKLLRNLIVDEWHT</sequence>
<dbReference type="AlphaFoldDB" id="J9EQB5"/>
<feature type="non-terminal residue" evidence="2">
    <location>
        <position position="118"/>
    </location>
</feature>
<accession>J9EQB5</accession>
<gene>
    <name evidence="2" type="ORF">WUBG_11617</name>
</gene>
<comment type="caution">
    <text evidence="2">The sequence shown here is derived from an EMBL/GenBank/DDBJ whole genome shotgun (WGS) entry which is preliminary data.</text>
</comment>
<evidence type="ECO:0000313" key="3">
    <source>
        <dbReference type="Proteomes" id="UP000004810"/>
    </source>
</evidence>
<feature type="signal peptide" evidence="1">
    <location>
        <begin position="1"/>
        <end position="19"/>
    </location>
</feature>
<keyword evidence="1" id="KW-0732">Signal</keyword>
<dbReference type="EMBL" id="ADBV01007729">
    <property type="protein sequence ID" value="EJW77469.1"/>
    <property type="molecule type" value="Genomic_DNA"/>
</dbReference>
<dbReference type="Proteomes" id="UP000004810">
    <property type="component" value="Unassembled WGS sequence"/>
</dbReference>
<reference evidence="3" key="1">
    <citation type="submission" date="2012-08" db="EMBL/GenBank/DDBJ databases">
        <title>The Genome Sequence of Wuchereria bancrofti.</title>
        <authorList>
            <person name="Nutman T.B."/>
            <person name="Fink D.L."/>
            <person name="Russ C."/>
            <person name="Young S."/>
            <person name="Zeng Q."/>
            <person name="Koehrsen M."/>
            <person name="Alvarado L."/>
            <person name="Berlin A."/>
            <person name="Chapman S.B."/>
            <person name="Chen Z."/>
            <person name="Freedman E."/>
            <person name="Gellesch M."/>
            <person name="Goldberg J."/>
            <person name="Griggs A."/>
            <person name="Gujja S."/>
            <person name="Heilman E.R."/>
            <person name="Heiman D."/>
            <person name="Hepburn T."/>
            <person name="Howarth C."/>
            <person name="Jen D."/>
            <person name="Larson L."/>
            <person name="Lewis B."/>
            <person name="Mehta T."/>
            <person name="Park D."/>
            <person name="Pearson M."/>
            <person name="Roberts A."/>
            <person name="Saif S."/>
            <person name="Shea T."/>
            <person name="Shenoy N."/>
            <person name="Sisk P."/>
            <person name="Stolte C."/>
            <person name="Sykes S."/>
            <person name="Walk T."/>
            <person name="White J."/>
            <person name="Yandava C."/>
            <person name="Haas B."/>
            <person name="Henn M.R."/>
            <person name="Nusbaum C."/>
            <person name="Birren B."/>
        </authorList>
    </citation>
    <scope>NUCLEOTIDE SEQUENCE [LARGE SCALE GENOMIC DNA]</scope>
    <source>
        <strain evidence="3">NA</strain>
    </source>
</reference>